<accession>A0A8X6ICS0</accession>
<keyword evidence="8 14" id="KW-0479">Metal-binding</keyword>
<dbReference type="GO" id="GO:0016020">
    <property type="term" value="C:membrane"/>
    <property type="evidence" value="ECO:0007669"/>
    <property type="project" value="UniProtKB-SubCell"/>
</dbReference>
<reference evidence="16" key="1">
    <citation type="submission" date="2020-07" db="EMBL/GenBank/DDBJ databases">
        <title>Multicomponent nature underlies the extraordinary mechanical properties of spider dragline silk.</title>
        <authorList>
            <person name="Kono N."/>
            <person name="Nakamura H."/>
            <person name="Mori M."/>
            <person name="Yoshida Y."/>
            <person name="Ohtoshi R."/>
            <person name="Malay A.D."/>
            <person name="Moran D.A.P."/>
            <person name="Tomita M."/>
            <person name="Numata K."/>
            <person name="Arakawa K."/>
        </authorList>
    </citation>
    <scope>NUCLEOTIDE SEQUENCE</scope>
</reference>
<dbReference type="PANTHER" id="PTHR43028">
    <property type="entry name" value="3'(2'),5'-BISPHOSPHATE NUCLEOTIDASE 1"/>
    <property type="match status" value="1"/>
</dbReference>
<evidence type="ECO:0000256" key="8">
    <source>
        <dbReference type="ARBA" id="ARBA00022723"/>
    </source>
</evidence>
<dbReference type="EMBL" id="BMAO01001639">
    <property type="protein sequence ID" value="GFQ74910.1"/>
    <property type="molecule type" value="Genomic_DNA"/>
</dbReference>
<evidence type="ECO:0000256" key="11">
    <source>
        <dbReference type="ARBA" id="ARBA00022989"/>
    </source>
</evidence>
<dbReference type="InterPro" id="IPR000760">
    <property type="entry name" value="Inositol_monophosphatase-like"/>
</dbReference>
<organism evidence="16 17">
    <name type="scientific">Trichonephila clavata</name>
    <name type="common">Joro spider</name>
    <name type="synonym">Nephila clavata</name>
    <dbReference type="NCBI Taxonomy" id="2740835"/>
    <lineage>
        <taxon>Eukaryota</taxon>
        <taxon>Metazoa</taxon>
        <taxon>Ecdysozoa</taxon>
        <taxon>Arthropoda</taxon>
        <taxon>Chelicerata</taxon>
        <taxon>Arachnida</taxon>
        <taxon>Araneae</taxon>
        <taxon>Araneomorphae</taxon>
        <taxon>Entelegynae</taxon>
        <taxon>Araneoidea</taxon>
        <taxon>Nephilidae</taxon>
        <taxon>Trichonephila</taxon>
    </lineage>
</organism>
<dbReference type="OrthoDB" id="74460at2759"/>
<evidence type="ECO:0000256" key="12">
    <source>
        <dbReference type="ARBA" id="ARBA00023136"/>
    </source>
</evidence>
<comment type="cofactor">
    <cofactor evidence="2 14">
        <name>Mg(2+)</name>
        <dbReference type="ChEBI" id="CHEBI:18420"/>
    </cofactor>
</comment>
<keyword evidence="17" id="KW-1185">Reference proteome</keyword>
<keyword evidence="7 15" id="KW-0812">Transmembrane</keyword>
<evidence type="ECO:0000256" key="6">
    <source>
        <dbReference type="ARBA" id="ARBA00013106"/>
    </source>
</evidence>
<feature type="binding site" evidence="14">
    <location>
        <position position="219"/>
    </location>
    <ligand>
        <name>Mg(2+)</name>
        <dbReference type="ChEBI" id="CHEBI:18420"/>
        <label>1</label>
        <note>catalytic</note>
    </ligand>
</feature>
<dbReference type="InterPro" id="IPR050725">
    <property type="entry name" value="CysQ/Inositol_MonoPase"/>
</dbReference>
<evidence type="ECO:0000256" key="9">
    <source>
        <dbReference type="ARBA" id="ARBA00022801"/>
    </source>
</evidence>
<proteinExistence type="inferred from homology"/>
<dbReference type="GO" id="GO:0005737">
    <property type="term" value="C:cytoplasm"/>
    <property type="evidence" value="ECO:0007669"/>
    <property type="project" value="UniProtKB-ARBA"/>
</dbReference>
<dbReference type="GO" id="GO:0052834">
    <property type="term" value="F:inositol monophosphate phosphatase activity"/>
    <property type="evidence" value="ECO:0007669"/>
    <property type="project" value="UniProtKB-EC"/>
</dbReference>
<evidence type="ECO:0000256" key="3">
    <source>
        <dbReference type="ARBA" id="ARBA00004167"/>
    </source>
</evidence>
<dbReference type="Proteomes" id="UP000887116">
    <property type="component" value="Unassembled WGS sequence"/>
</dbReference>
<comment type="catalytic activity">
    <reaction evidence="1">
        <text>a myo-inositol phosphate + H2O = myo-inositol + phosphate</text>
        <dbReference type="Rhea" id="RHEA:24056"/>
        <dbReference type="ChEBI" id="CHEBI:15377"/>
        <dbReference type="ChEBI" id="CHEBI:17268"/>
        <dbReference type="ChEBI" id="CHEBI:43474"/>
        <dbReference type="ChEBI" id="CHEBI:84139"/>
        <dbReference type="EC" id="3.1.3.25"/>
    </reaction>
</comment>
<comment type="caution">
    <text evidence="16">The sequence shown here is derived from an EMBL/GenBank/DDBJ whole genome shotgun (WGS) entry which is preliminary data.</text>
</comment>
<dbReference type="Pfam" id="PF00459">
    <property type="entry name" value="Inositol_P"/>
    <property type="match status" value="1"/>
</dbReference>
<gene>
    <name evidence="16" type="primary">impad1</name>
    <name evidence="16" type="ORF">TNCT_654471</name>
</gene>
<dbReference type="SUPFAM" id="SSF56655">
    <property type="entry name" value="Carbohydrate phosphatase"/>
    <property type="match status" value="1"/>
</dbReference>
<evidence type="ECO:0000313" key="16">
    <source>
        <dbReference type="EMBL" id="GFQ74910.1"/>
    </source>
</evidence>
<dbReference type="GO" id="GO:0046872">
    <property type="term" value="F:metal ion binding"/>
    <property type="evidence" value="ECO:0007669"/>
    <property type="project" value="UniProtKB-KW"/>
</dbReference>
<feature type="binding site" evidence="14">
    <location>
        <position position="217"/>
    </location>
    <ligand>
        <name>Mg(2+)</name>
        <dbReference type="ChEBI" id="CHEBI:18420"/>
        <label>1</label>
        <note>catalytic</note>
    </ligand>
</feature>
<evidence type="ECO:0000256" key="1">
    <source>
        <dbReference type="ARBA" id="ARBA00001033"/>
    </source>
</evidence>
<dbReference type="EC" id="3.1.3.25" evidence="6"/>
<dbReference type="GO" id="GO:0012505">
    <property type="term" value="C:endomembrane system"/>
    <property type="evidence" value="ECO:0007669"/>
    <property type="project" value="TreeGrafter"/>
</dbReference>
<evidence type="ECO:0000256" key="13">
    <source>
        <dbReference type="ARBA" id="ARBA00042119"/>
    </source>
</evidence>
<evidence type="ECO:0000256" key="14">
    <source>
        <dbReference type="PIRSR" id="PIRSR600760-2"/>
    </source>
</evidence>
<evidence type="ECO:0000256" key="7">
    <source>
        <dbReference type="ARBA" id="ARBA00022692"/>
    </source>
</evidence>
<keyword evidence="12 15" id="KW-0472">Membrane</keyword>
<evidence type="ECO:0000256" key="4">
    <source>
        <dbReference type="ARBA" id="ARBA00005152"/>
    </source>
</evidence>
<evidence type="ECO:0000256" key="5">
    <source>
        <dbReference type="ARBA" id="ARBA00009759"/>
    </source>
</evidence>
<evidence type="ECO:0000313" key="17">
    <source>
        <dbReference type="Proteomes" id="UP000887116"/>
    </source>
</evidence>
<evidence type="ECO:0000256" key="2">
    <source>
        <dbReference type="ARBA" id="ARBA00001946"/>
    </source>
</evidence>
<dbReference type="PANTHER" id="PTHR43028:SF4">
    <property type="entry name" value="INOSITOL MONOPHOSPHATASE 3"/>
    <property type="match status" value="1"/>
</dbReference>
<protein>
    <recommendedName>
        <fullName evidence="6">inositol-phosphate phosphatase</fullName>
        <ecNumber evidence="6">3.1.3.25</ecNumber>
    </recommendedName>
    <alternativeName>
        <fullName evidence="13">Myo-inositol monophosphatase A3</fullName>
    </alternativeName>
</protein>
<comment type="pathway">
    <text evidence="4">Polyol metabolism; myo-inositol biosynthesis; myo-inositol from D-glucose 6-phosphate: step 2/2.</text>
</comment>
<keyword evidence="11 15" id="KW-1133">Transmembrane helix</keyword>
<keyword evidence="10 14" id="KW-0460">Magnesium</keyword>
<evidence type="ECO:0000256" key="10">
    <source>
        <dbReference type="ARBA" id="ARBA00022842"/>
    </source>
</evidence>
<comment type="subcellular location">
    <subcellularLocation>
        <location evidence="3">Membrane</location>
        <topology evidence="3">Single-pass membrane protein</topology>
    </subcellularLocation>
</comment>
<dbReference type="Gene3D" id="3.30.540.10">
    <property type="entry name" value="Fructose-1,6-Bisphosphatase, subunit A, domain 1"/>
    <property type="match status" value="1"/>
</dbReference>
<name>A0A8X6ICS0_TRICU</name>
<dbReference type="FunFam" id="3.30.540.10:FF:000012">
    <property type="entry name" value="Blast:Putative inositol monophosphatase 3"/>
    <property type="match status" value="1"/>
</dbReference>
<comment type="similarity">
    <text evidence="5">Belongs to the inositol monophosphatase superfamily.</text>
</comment>
<keyword evidence="9" id="KW-0378">Hydrolase</keyword>
<sequence length="401" mass="45239">MLSVTSKILGILLMCVVIVLFISFYNDSGNWSIKREKSISYNSESYLVDDPGYNYLVKSNPVIFEEDKAIKLESELDPQSFNVRNTIEYIDFTLMDSENKNMTYKGLNVVSLKHLLSVCIDAAIAGGLQLRSVRRNFDLKNIWGLKTTDEATNPVSVGRTLSHLAMTYTLRHSFPSIKLVSRVYNGFEIEPYEKGFQVDKPPDDILVPLKNVLVWFDPLDAEREYKNNFLEYVTTTVCVAVEGKPVIGVIHQPFENFTKWGWVGKGVSNAPYPVASEPNDVSRPLTIAIDTAQRTYTRVEGEPVFGQYFEMIVANGAGYKFLQVTEGKADLFMHLYSIKKWKMCAGNALIDALDGEMTTTYDEDVHYGDPSDVNNSDGILASIVDKDIPFYFVNEQGYMEA</sequence>
<dbReference type="AlphaFoldDB" id="A0A8X6ICS0"/>
<feature type="binding site" evidence="14">
    <location>
        <position position="220"/>
    </location>
    <ligand>
        <name>Mg(2+)</name>
        <dbReference type="ChEBI" id="CHEBI:18420"/>
        <label>2</label>
    </ligand>
</feature>
<dbReference type="Gene3D" id="3.40.190.80">
    <property type="match status" value="1"/>
</dbReference>
<dbReference type="GO" id="GO:0008254">
    <property type="term" value="F:3'-nucleotidase activity"/>
    <property type="evidence" value="ECO:0007669"/>
    <property type="project" value="TreeGrafter"/>
</dbReference>
<evidence type="ECO:0000256" key="15">
    <source>
        <dbReference type="SAM" id="Phobius"/>
    </source>
</evidence>
<feature type="transmembrane region" description="Helical" evidence="15">
    <location>
        <begin position="6"/>
        <end position="25"/>
    </location>
</feature>